<dbReference type="InterPro" id="IPR039123">
    <property type="entry name" value="PPTC7"/>
</dbReference>
<keyword evidence="1" id="KW-0378">Hydrolase</keyword>
<evidence type="ECO:0000259" key="2">
    <source>
        <dbReference type="Pfam" id="PF00481"/>
    </source>
</evidence>
<keyword evidence="1" id="KW-0904">Protein phosphatase</keyword>
<dbReference type="EC" id="3.1.3.16" evidence="1"/>
<dbReference type="SUPFAM" id="SSF81606">
    <property type="entry name" value="PP2C-like"/>
    <property type="match status" value="1"/>
</dbReference>
<dbReference type="PANTHER" id="PTHR12320:SF1">
    <property type="entry name" value="PROTEIN PHOSPHATASE PTC7 HOMOLOG"/>
    <property type="match status" value="1"/>
</dbReference>
<evidence type="ECO:0000313" key="3">
    <source>
        <dbReference type="EMBL" id="KAF4746531.1"/>
    </source>
</evidence>
<organism evidence="3 4">
    <name type="scientific">Perkinsus olseni</name>
    <name type="common">Perkinsus atlanticus</name>
    <dbReference type="NCBI Taxonomy" id="32597"/>
    <lineage>
        <taxon>Eukaryota</taxon>
        <taxon>Sar</taxon>
        <taxon>Alveolata</taxon>
        <taxon>Perkinsozoa</taxon>
        <taxon>Perkinsea</taxon>
        <taxon>Perkinsida</taxon>
        <taxon>Perkinsidae</taxon>
        <taxon>Perkinsus</taxon>
    </lineage>
</organism>
<keyword evidence="4" id="KW-1185">Reference proteome</keyword>
<dbReference type="Proteomes" id="UP000553632">
    <property type="component" value="Unassembled WGS sequence"/>
</dbReference>
<evidence type="ECO:0000256" key="1">
    <source>
        <dbReference type="RuleBase" id="RU366020"/>
    </source>
</evidence>
<dbReference type="Pfam" id="PF00481">
    <property type="entry name" value="PP2C"/>
    <property type="match status" value="1"/>
</dbReference>
<dbReference type="InterPro" id="IPR001932">
    <property type="entry name" value="PPM-type_phosphatase-like_dom"/>
</dbReference>
<comment type="cofactor">
    <cofactor evidence="1">
        <name>Mg(2+)</name>
        <dbReference type="ChEBI" id="CHEBI:18420"/>
    </cofactor>
</comment>
<comment type="catalytic activity">
    <reaction evidence="1">
        <text>O-phospho-L-seryl-[protein] + H2O = L-seryl-[protein] + phosphate</text>
        <dbReference type="Rhea" id="RHEA:20629"/>
        <dbReference type="Rhea" id="RHEA-COMP:9863"/>
        <dbReference type="Rhea" id="RHEA-COMP:11604"/>
        <dbReference type="ChEBI" id="CHEBI:15377"/>
        <dbReference type="ChEBI" id="CHEBI:29999"/>
        <dbReference type="ChEBI" id="CHEBI:43474"/>
        <dbReference type="ChEBI" id="CHEBI:83421"/>
        <dbReference type="EC" id="3.1.3.16"/>
    </reaction>
</comment>
<comment type="catalytic activity">
    <reaction evidence="1">
        <text>O-phospho-L-threonyl-[protein] + H2O = L-threonyl-[protein] + phosphate</text>
        <dbReference type="Rhea" id="RHEA:47004"/>
        <dbReference type="Rhea" id="RHEA-COMP:11060"/>
        <dbReference type="Rhea" id="RHEA-COMP:11605"/>
        <dbReference type="ChEBI" id="CHEBI:15377"/>
        <dbReference type="ChEBI" id="CHEBI:30013"/>
        <dbReference type="ChEBI" id="CHEBI:43474"/>
        <dbReference type="ChEBI" id="CHEBI:61977"/>
        <dbReference type="EC" id="3.1.3.16"/>
    </reaction>
</comment>
<gene>
    <name evidence="3" type="ORF">FOZ63_002507</name>
</gene>
<dbReference type="GO" id="GO:0046872">
    <property type="term" value="F:metal ion binding"/>
    <property type="evidence" value="ECO:0007669"/>
    <property type="project" value="UniProtKB-UniRule"/>
</dbReference>
<dbReference type="InterPro" id="IPR036457">
    <property type="entry name" value="PPM-type-like_dom_sf"/>
</dbReference>
<dbReference type="AlphaFoldDB" id="A0A7J6TNQ1"/>
<keyword evidence="1" id="KW-0464">Manganese</keyword>
<evidence type="ECO:0000313" key="4">
    <source>
        <dbReference type="Proteomes" id="UP000553632"/>
    </source>
</evidence>
<comment type="caution">
    <text evidence="3">The sequence shown here is derived from an EMBL/GenBank/DDBJ whole genome shotgun (WGS) entry which is preliminary data.</text>
</comment>
<accession>A0A7J6TNQ1</accession>
<dbReference type="PANTHER" id="PTHR12320">
    <property type="entry name" value="PROTEIN PHOSPHATASE 2C"/>
    <property type="match status" value="1"/>
</dbReference>
<proteinExistence type="inferred from homology"/>
<reference evidence="3 4" key="1">
    <citation type="submission" date="2020-04" db="EMBL/GenBank/DDBJ databases">
        <title>Perkinsus olseni comparative genomics.</title>
        <authorList>
            <person name="Bogema D.R."/>
        </authorList>
    </citation>
    <scope>NUCLEOTIDE SEQUENCE [LARGE SCALE GENOMIC DNA]</scope>
    <source>
        <strain evidence="3 4">ATCC PRA-207</strain>
    </source>
</reference>
<feature type="domain" description="PPM-type phosphatase" evidence="2">
    <location>
        <begin position="1"/>
        <end position="45"/>
    </location>
</feature>
<dbReference type="Gene3D" id="3.60.40.10">
    <property type="entry name" value="PPM-type phosphatase domain"/>
    <property type="match status" value="1"/>
</dbReference>
<sequence>MVVVASDGLWDNVFDKDVMRILQKEQDDVHAAATELATMAVNNGRNRTYASPFFRHALQQRTFVGLGGKEDDVTVVVGRLTRTSEPSNEVIDIDESEAELRI</sequence>
<dbReference type="EMBL" id="JABANO010009604">
    <property type="protein sequence ID" value="KAF4746531.1"/>
    <property type="molecule type" value="Genomic_DNA"/>
</dbReference>
<comment type="cofactor">
    <cofactor evidence="1">
        <name>Mn(2+)</name>
        <dbReference type="ChEBI" id="CHEBI:29035"/>
    </cofactor>
</comment>
<keyword evidence="1" id="KW-0460">Magnesium</keyword>
<protein>
    <recommendedName>
        <fullName evidence="1">Protein phosphatase</fullName>
        <ecNumber evidence="1">3.1.3.16</ecNumber>
    </recommendedName>
</protein>
<dbReference type="GO" id="GO:0004722">
    <property type="term" value="F:protein serine/threonine phosphatase activity"/>
    <property type="evidence" value="ECO:0007669"/>
    <property type="project" value="UniProtKB-EC"/>
</dbReference>
<comment type="similarity">
    <text evidence="1">Belongs to the PP2C family.</text>
</comment>
<name>A0A7J6TNQ1_PEROL</name>
<keyword evidence="1" id="KW-0479">Metal-binding</keyword>